<keyword evidence="2" id="KW-1185">Reference proteome</keyword>
<dbReference type="OrthoDB" id="3690688at2"/>
<comment type="caution">
    <text evidence="1">The sequence shown here is derived from an EMBL/GenBank/DDBJ whole genome shotgun (WGS) entry which is preliminary data.</text>
</comment>
<dbReference type="Proteomes" id="UP000295075">
    <property type="component" value="Unassembled WGS sequence"/>
</dbReference>
<name>A0A4R4PA99_9ACTN</name>
<protein>
    <submittedName>
        <fullName evidence="1">Uncharacterized protein</fullName>
    </submittedName>
</protein>
<evidence type="ECO:0000313" key="2">
    <source>
        <dbReference type="Proteomes" id="UP000295075"/>
    </source>
</evidence>
<proteinExistence type="predicted"/>
<gene>
    <name evidence="1" type="ORF">E1261_34945</name>
</gene>
<sequence length="315" mass="35345">MVVDGRETDRVRLEEVLASGPFSLALKLAIKCSGLSLDRLQHKLEERGTRVSKTALSYWQHGRTRPERPESLRALAVVEQVLGLEVGALSSLLGPPRPRGRWLAQQPKSLRLDQAWARPDGLSRALQRMGTSLDALHRLTKVGVHITTTVGPNHKMLESSYLIVVRAAQDDVDRYVAAFRTDAGMVEPLRIEDTVGCRLGRRRDDEATGFCTYELLLERPLRAGELTVLRYTLRSVTAEIDAYQSHRAAPGLLDFSIQVRFDPSCLPVRVYRTHRLSIADSEPKETELWLGASHTAQLVEVNPQPGIYRVAWAWD</sequence>
<dbReference type="RefSeq" id="WP_132414008.1">
    <property type="nucleotide sequence ID" value="NZ_SMKA01000241.1"/>
</dbReference>
<dbReference type="EMBL" id="SMKA01000241">
    <property type="protein sequence ID" value="TDC18794.1"/>
    <property type="molecule type" value="Genomic_DNA"/>
</dbReference>
<reference evidence="1 2" key="1">
    <citation type="submission" date="2019-03" db="EMBL/GenBank/DDBJ databases">
        <title>Draft genome sequences of novel Actinobacteria.</title>
        <authorList>
            <person name="Sahin N."/>
            <person name="Ay H."/>
            <person name="Saygin H."/>
        </authorList>
    </citation>
    <scope>NUCLEOTIDE SEQUENCE [LARGE SCALE GENOMIC DNA]</scope>
    <source>
        <strain evidence="1 2">JCM 30547</strain>
    </source>
</reference>
<organism evidence="1 2">
    <name type="scientific">Kribbella albertanoniae</name>
    <dbReference type="NCBI Taxonomy" id="1266829"/>
    <lineage>
        <taxon>Bacteria</taxon>
        <taxon>Bacillati</taxon>
        <taxon>Actinomycetota</taxon>
        <taxon>Actinomycetes</taxon>
        <taxon>Propionibacteriales</taxon>
        <taxon>Kribbellaceae</taxon>
        <taxon>Kribbella</taxon>
    </lineage>
</organism>
<evidence type="ECO:0000313" key="1">
    <source>
        <dbReference type="EMBL" id="TDC18794.1"/>
    </source>
</evidence>
<accession>A0A4R4PA99</accession>
<dbReference type="AlphaFoldDB" id="A0A4R4PA99"/>